<keyword evidence="2" id="KW-0479">Metal-binding</keyword>
<evidence type="ECO:0000256" key="2">
    <source>
        <dbReference type="ARBA" id="ARBA00022723"/>
    </source>
</evidence>
<proteinExistence type="inferred from homology"/>
<feature type="region of interest" description="Disordered" evidence="6">
    <location>
        <begin position="367"/>
        <end position="431"/>
    </location>
</feature>
<feature type="region of interest" description="Disordered" evidence="6">
    <location>
        <begin position="84"/>
        <end position="144"/>
    </location>
</feature>
<dbReference type="GO" id="GO:0016020">
    <property type="term" value="C:membrane"/>
    <property type="evidence" value="ECO:0007669"/>
    <property type="project" value="UniProtKB-SubCell"/>
</dbReference>
<feature type="compositionally biased region" description="Polar residues" evidence="6">
    <location>
        <begin position="507"/>
        <end position="525"/>
    </location>
</feature>
<evidence type="ECO:0000256" key="5">
    <source>
        <dbReference type="RuleBase" id="RU003465"/>
    </source>
</evidence>
<keyword evidence="9" id="KW-1185">Reference proteome</keyword>
<dbReference type="SUPFAM" id="SSF81606">
    <property type="entry name" value="PP2C-like"/>
    <property type="match status" value="1"/>
</dbReference>
<comment type="similarity">
    <text evidence="5">Belongs to the PP2C family.</text>
</comment>
<evidence type="ECO:0000313" key="8">
    <source>
        <dbReference type="EMBL" id="KAK1746705.1"/>
    </source>
</evidence>
<organism evidence="8 9">
    <name type="scientific">Skeletonema marinoi</name>
    <dbReference type="NCBI Taxonomy" id="267567"/>
    <lineage>
        <taxon>Eukaryota</taxon>
        <taxon>Sar</taxon>
        <taxon>Stramenopiles</taxon>
        <taxon>Ochrophyta</taxon>
        <taxon>Bacillariophyta</taxon>
        <taxon>Coscinodiscophyceae</taxon>
        <taxon>Thalassiosirophycidae</taxon>
        <taxon>Thalassiosirales</taxon>
        <taxon>Skeletonemataceae</taxon>
        <taxon>Skeletonema</taxon>
        <taxon>Skeletonema marinoi-dohrnii complex</taxon>
    </lineage>
</organism>
<protein>
    <submittedName>
        <fullName evidence="8">Protein-serine/threonine phosphatase, PP2C family</fullName>
        <ecNumber evidence="8">3.1.3.16</ecNumber>
    </submittedName>
</protein>
<dbReference type="CDD" id="cd00143">
    <property type="entry name" value="PP2Cc"/>
    <property type="match status" value="1"/>
</dbReference>
<dbReference type="Gene3D" id="3.60.40.10">
    <property type="entry name" value="PPM-type phosphatase domain"/>
    <property type="match status" value="1"/>
</dbReference>
<dbReference type="AlphaFoldDB" id="A0AAD8YKD5"/>
<evidence type="ECO:0000259" key="7">
    <source>
        <dbReference type="PROSITE" id="PS51746"/>
    </source>
</evidence>
<dbReference type="GO" id="GO:0004722">
    <property type="term" value="F:protein serine/threonine phosphatase activity"/>
    <property type="evidence" value="ECO:0007669"/>
    <property type="project" value="UniProtKB-EC"/>
</dbReference>
<dbReference type="EC" id="3.1.3.16" evidence="8"/>
<feature type="region of interest" description="Disordered" evidence="6">
    <location>
        <begin position="1"/>
        <end position="24"/>
    </location>
</feature>
<feature type="compositionally biased region" description="Acidic residues" evidence="6">
    <location>
        <begin position="405"/>
        <end position="417"/>
    </location>
</feature>
<dbReference type="SMART" id="SM00332">
    <property type="entry name" value="PP2Cc"/>
    <property type="match status" value="1"/>
</dbReference>
<evidence type="ECO:0000256" key="3">
    <source>
        <dbReference type="ARBA" id="ARBA00022801"/>
    </source>
</evidence>
<comment type="caution">
    <text evidence="8">The sequence shown here is derived from an EMBL/GenBank/DDBJ whole genome shotgun (WGS) entry which is preliminary data.</text>
</comment>
<evidence type="ECO:0000256" key="4">
    <source>
        <dbReference type="ARBA" id="ARBA00022912"/>
    </source>
</evidence>
<name>A0AAD8YKD5_9STRA</name>
<dbReference type="InterPro" id="IPR036457">
    <property type="entry name" value="PPM-type-like_dom_sf"/>
</dbReference>
<feature type="compositionally biased region" description="Polar residues" evidence="6">
    <location>
        <begin position="135"/>
        <end position="144"/>
    </location>
</feature>
<feature type="region of interest" description="Disordered" evidence="6">
    <location>
        <begin position="491"/>
        <end position="541"/>
    </location>
</feature>
<evidence type="ECO:0000256" key="1">
    <source>
        <dbReference type="ARBA" id="ARBA00004170"/>
    </source>
</evidence>
<sequence>MTKDTPTKNQQDHSINNDDDDDEFRSHSFRERRLTYSRHHILSDTAAAAVAELLAEGNSGDDFSDSDEDHAAVAAAAAAAACANDDSSTSGNKNNEEEATKVSAVKGGVEILTIPTKPAASPSSGNNNKRHRRGSSFSTTSDVSKPSFYLPSRILHAGEIVRRYSNNEQLKHLQQGGDDVATLTNTVATAQQQQQAHDVRTGAYSHPTHHATAKYIHNHHQTHQHQQNHLSTPHRNKWRQRFSFCSTTPDHILPFPRHVVGTFSCHGMEPVYDSDYDNSDDDDDSDAELDNNNGGATSTAINNTSIAKINQDRGGIIYPYANSHNMALFAVYDGHGEGGELVSQFALGEVSRILGGRLVDGFKMLEKKKKKKKQQQQCSDGDRVKKRRRGMMLESVQEETAAATGDDENDNDGDDAANEQAKDEHNANDDADEEFNIIEQSLKETFITVDRGLLDEEEIEPMYSGTTACVVLKRHQKLYVANSGDSRAVLARRTSSGGDSQKDGEEQNNAQSFTTIPLSIDQNPDSPGEKERILDSGGYVSPPPEPGLTARVWLDPNMTQIGLAMARSIGDHAVKGVGVIAEPVVSVHTIDEELDEFVIIATDGVWEFISSEDAVDIVGRCLYGTDGEKQDASEACEALIKAATAKWHEFEGNYRDDITAMVIRLKDLWSVV</sequence>
<keyword evidence="4 5" id="KW-0904">Protein phosphatase</keyword>
<keyword evidence="3 5" id="KW-0378">Hydrolase</keyword>
<feature type="region of interest" description="Disordered" evidence="6">
    <location>
        <begin position="274"/>
        <end position="300"/>
    </location>
</feature>
<dbReference type="PANTHER" id="PTHR47992">
    <property type="entry name" value="PROTEIN PHOSPHATASE"/>
    <property type="match status" value="1"/>
</dbReference>
<feature type="compositionally biased region" description="Acidic residues" evidence="6">
    <location>
        <begin position="274"/>
        <end position="289"/>
    </location>
</feature>
<dbReference type="InterPro" id="IPR001932">
    <property type="entry name" value="PPM-type_phosphatase-like_dom"/>
</dbReference>
<dbReference type="InterPro" id="IPR015655">
    <property type="entry name" value="PP2C"/>
</dbReference>
<dbReference type="InterPro" id="IPR000222">
    <property type="entry name" value="PP2C_BS"/>
</dbReference>
<dbReference type="Proteomes" id="UP001224775">
    <property type="component" value="Unassembled WGS sequence"/>
</dbReference>
<gene>
    <name evidence="8" type="ORF">QTG54_002049</name>
</gene>
<feature type="domain" description="PPM-type phosphatase" evidence="7">
    <location>
        <begin position="293"/>
        <end position="665"/>
    </location>
</feature>
<dbReference type="PROSITE" id="PS01032">
    <property type="entry name" value="PPM_1"/>
    <property type="match status" value="1"/>
</dbReference>
<evidence type="ECO:0000256" key="6">
    <source>
        <dbReference type="SAM" id="MobiDB-lite"/>
    </source>
</evidence>
<evidence type="ECO:0000313" key="9">
    <source>
        <dbReference type="Proteomes" id="UP001224775"/>
    </source>
</evidence>
<comment type="subcellular location">
    <subcellularLocation>
        <location evidence="1">Membrane</location>
        <topology evidence="1">Peripheral membrane protein</topology>
    </subcellularLocation>
</comment>
<dbReference type="Pfam" id="PF00481">
    <property type="entry name" value="PP2C"/>
    <property type="match status" value="1"/>
</dbReference>
<accession>A0AAD8YKD5</accession>
<dbReference type="EMBL" id="JATAAI010000003">
    <property type="protein sequence ID" value="KAK1746705.1"/>
    <property type="molecule type" value="Genomic_DNA"/>
</dbReference>
<reference evidence="8" key="1">
    <citation type="submission" date="2023-06" db="EMBL/GenBank/DDBJ databases">
        <title>Survivors Of The Sea: Transcriptome response of Skeletonema marinoi to long-term dormancy.</title>
        <authorList>
            <person name="Pinder M.I.M."/>
            <person name="Kourtchenko O."/>
            <person name="Robertson E.K."/>
            <person name="Larsson T."/>
            <person name="Maumus F."/>
            <person name="Osuna-Cruz C.M."/>
            <person name="Vancaester E."/>
            <person name="Stenow R."/>
            <person name="Vandepoele K."/>
            <person name="Ploug H."/>
            <person name="Bruchert V."/>
            <person name="Godhe A."/>
            <person name="Topel M."/>
        </authorList>
    </citation>
    <scope>NUCLEOTIDE SEQUENCE</scope>
    <source>
        <strain evidence="8">R05AC</strain>
    </source>
</reference>
<dbReference type="GO" id="GO:0046872">
    <property type="term" value="F:metal ion binding"/>
    <property type="evidence" value="ECO:0007669"/>
    <property type="project" value="UniProtKB-KW"/>
</dbReference>
<dbReference type="PROSITE" id="PS51746">
    <property type="entry name" value="PPM_2"/>
    <property type="match status" value="1"/>
</dbReference>